<evidence type="ECO:0000256" key="5">
    <source>
        <dbReference type="ARBA" id="ARBA00023235"/>
    </source>
</evidence>
<evidence type="ECO:0000256" key="6">
    <source>
        <dbReference type="HAMAP-Rule" id="MF_00600"/>
    </source>
</evidence>
<dbReference type="FunFam" id="3.50.7.10:FF:000001">
    <property type="entry name" value="60 kDa chaperonin"/>
    <property type="match status" value="1"/>
</dbReference>
<dbReference type="SUPFAM" id="SSF52029">
    <property type="entry name" value="GroEL apical domain-like"/>
    <property type="match status" value="1"/>
</dbReference>
<evidence type="ECO:0000256" key="8">
    <source>
        <dbReference type="RuleBase" id="RU000419"/>
    </source>
</evidence>
<dbReference type="SUPFAM" id="SSF54849">
    <property type="entry name" value="GroEL-intermediate domain like"/>
    <property type="match status" value="1"/>
</dbReference>
<dbReference type="PRINTS" id="PR00298">
    <property type="entry name" value="CHAPERONIN60"/>
</dbReference>
<comment type="function">
    <text evidence="6 8">Together with its co-chaperonin GroES, plays an essential role in assisting protein folding. The GroEL-GroES system forms a nano-cage that allows encapsulation of the non-native substrate proteins and provides a physical environment optimized to promote and accelerate protein folding.</text>
</comment>
<evidence type="ECO:0000256" key="2">
    <source>
        <dbReference type="ARBA" id="ARBA00022741"/>
    </source>
</evidence>
<keyword evidence="2 6" id="KW-0547">Nucleotide-binding</keyword>
<dbReference type="InterPro" id="IPR027409">
    <property type="entry name" value="GroEL-like_apical_dom_sf"/>
</dbReference>
<name>A0AB33ISP7_9BACT</name>
<protein>
    <recommendedName>
        <fullName evidence="6">Chaperonin GroEL</fullName>
        <ecNumber evidence="6">5.6.1.7</ecNumber>
    </recommendedName>
    <alternativeName>
        <fullName evidence="6">60 kDa chaperonin</fullName>
    </alternativeName>
    <alternativeName>
        <fullName evidence="6">Chaperonin-60</fullName>
        <shortName evidence="6">Cpn60</shortName>
    </alternativeName>
</protein>
<dbReference type="InterPro" id="IPR002423">
    <property type="entry name" value="Cpn60/GroEL/TCP-1"/>
</dbReference>
<gene>
    <name evidence="6 9" type="primary">groL</name>
    <name evidence="6" type="synonym">groEL</name>
    <name evidence="9" type="ORF">GTC17253_03730</name>
</gene>
<keyword evidence="4 6" id="KW-0143">Chaperone</keyword>
<evidence type="ECO:0000313" key="9">
    <source>
        <dbReference type="EMBL" id="BFO70407.1"/>
    </source>
</evidence>
<comment type="subunit">
    <text evidence="6 8">Forms a cylinder of 14 subunits composed of two heptameric rings stacked back-to-back. Interacts with the co-chaperonin GroES.</text>
</comment>
<proteinExistence type="inferred from homology"/>
<feature type="binding site" evidence="6">
    <location>
        <position position="50"/>
    </location>
    <ligand>
        <name>ATP</name>
        <dbReference type="ChEBI" id="CHEBI:30616"/>
    </ligand>
</feature>
<dbReference type="NCBIfam" id="NF000592">
    <property type="entry name" value="PRK00013.1"/>
    <property type="match status" value="1"/>
</dbReference>
<keyword evidence="6" id="KW-0963">Cytoplasm</keyword>
<organism evidence="9">
    <name type="scientific">Prevotella sp. GTC17253</name>
    <dbReference type="NCBI Taxonomy" id="3236793"/>
    <lineage>
        <taxon>Bacteria</taxon>
        <taxon>Pseudomonadati</taxon>
        <taxon>Bacteroidota</taxon>
        <taxon>Bacteroidia</taxon>
        <taxon>Bacteroidales</taxon>
        <taxon>Prevotellaceae</taxon>
        <taxon>Prevotella</taxon>
    </lineage>
</organism>
<evidence type="ECO:0000256" key="7">
    <source>
        <dbReference type="RuleBase" id="RU000418"/>
    </source>
</evidence>
<comment type="subcellular location">
    <subcellularLocation>
        <location evidence="6">Cytoplasm</location>
    </subcellularLocation>
</comment>
<dbReference type="CDD" id="cd03344">
    <property type="entry name" value="GroEL"/>
    <property type="match status" value="1"/>
</dbReference>
<dbReference type="HAMAP" id="MF_00600">
    <property type="entry name" value="CH60"/>
    <property type="match status" value="1"/>
</dbReference>
<dbReference type="NCBIfam" id="NF009489">
    <property type="entry name" value="PRK12851.1"/>
    <property type="match status" value="1"/>
</dbReference>
<dbReference type="SUPFAM" id="SSF48592">
    <property type="entry name" value="GroEL equatorial domain-like"/>
    <property type="match status" value="1"/>
</dbReference>
<feature type="binding site" evidence="6">
    <location>
        <begin position="86"/>
        <end position="90"/>
    </location>
    <ligand>
        <name>ATP</name>
        <dbReference type="ChEBI" id="CHEBI:30616"/>
    </ligand>
</feature>
<feature type="binding site" evidence="6">
    <location>
        <position position="415"/>
    </location>
    <ligand>
        <name>ATP</name>
        <dbReference type="ChEBI" id="CHEBI:30616"/>
    </ligand>
</feature>
<dbReference type="Gene3D" id="3.30.260.10">
    <property type="entry name" value="TCP-1-like chaperonin intermediate domain"/>
    <property type="match status" value="1"/>
</dbReference>
<dbReference type="Gene3D" id="1.10.560.10">
    <property type="entry name" value="GroEL-like equatorial domain"/>
    <property type="match status" value="1"/>
</dbReference>
<dbReference type="GO" id="GO:0005524">
    <property type="term" value="F:ATP binding"/>
    <property type="evidence" value="ECO:0007669"/>
    <property type="project" value="UniProtKB-UniRule"/>
</dbReference>
<dbReference type="Gene3D" id="3.50.7.10">
    <property type="entry name" value="GroEL"/>
    <property type="match status" value="1"/>
</dbReference>
<dbReference type="GO" id="GO:0016853">
    <property type="term" value="F:isomerase activity"/>
    <property type="evidence" value="ECO:0007669"/>
    <property type="project" value="UniProtKB-KW"/>
</dbReference>
<feature type="binding site" evidence="6">
    <location>
        <begin position="29"/>
        <end position="32"/>
    </location>
    <ligand>
        <name>ATP</name>
        <dbReference type="ChEBI" id="CHEBI:30616"/>
    </ligand>
</feature>
<dbReference type="EMBL" id="AP035785">
    <property type="protein sequence ID" value="BFO70407.1"/>
    <property type="molecule type" value="Genomic_DNA"/>
</dbReference>
<evidence type="ECO:0000256" key="3">
    <source>
        <dbReference type="ARBA" id="ARBA00022840"/>
    </source>
</evidence>
<accession>A0AB33ISP7</accession>
<dbReference type="InterPro" id="IPR018370">
    <property type="entry name" value="Chaperonin_Cpn60_CS"/>
</dbReference>
<reference evidence="9" key="1">
    <citation type="submission" date="2024-07" db="EMBL/GenBank/DDBJ databases">
        <title>Complete genome sequence of Prevotella sp. YM-2024 GTC17253.</title>
        <authorList>
            <person name="Hayashi M."/>
            <person name="Muto Y."/>
            <person name="Tanaka K."/>
            <person name="Niwa H."/>
        </authorList>
    </citation>
    <scope>NUCLEOTIDE SEQUENCE</scope>
    <source>
        <strain evidence="9">GTC17253</strain>
    </source>
</reference>
<dbReference type="InterPro" id="IPR027410">
    <property type="entry name" value="TCP-1-like_intermed_sf"/>
</dbReference>
<dbReference type="GO" id="GO:0140662">
    <property type="term" value="F:ATP-dependent protein folding chaperone"/>
    <property type="evidence" value="ECO:0007669"/>
    <property type="project" value="InterPro"/>
</dbReference>
<dbReference type="AlphaFoldDB" id="A0AB33ISP7"/>
<keyword evidence="5 6" id="KW-0413">Isomerase</keyword>
<dbReference type="NCBIfam" id="TIGR02348">
    <property type="entry name" value="GroEL"/>
    <property type="match status" value="1"/>
</dbReference>
<dbReference type="GO" id="GO:0051082">
    <property type="term" value="F:unfolded protein binding"/>
    <property type="evidence" value="ECO:0007669"/>
    <property type="project" value="UniProtKB-UniRule"/>
</dbReference>
<dbReference type="FunFam" id="1.10.560.10:FF:000001">
    <property type="entry name" value="60 kDa chaperonin"/>
    <property type="match status" value="1"/>
</dbReference>
<sequence>MAKIIKYNTEARDLLKQGVDQLADAVKVTLGPKGRNVVIEKKFGAPQITKDGVTVAKEIELEDKFENTGAQLVKSVASKTGDDAGDGTTTATILTQAIVTEGLKNVTAGANPMDLKRGIDKAVDKVVEFIKGNAEIVGDNYDKIEQVATVSANNDPEIGKLLADAMRKVSKDGVITIEESKSRDTNIGVVEGMQFDRGYLSGYFVTDSEKMECVMDNPYILLYDKKISNLKDFLPVLQPAAESGRPLMVIAEDVDSEALTTLVVNRLRGGLKICAVKAPGFGDRRKAMLEDIAVLTGGVVISEDKGLKLEQATLEMLGSAEKVTVSKDNTTIVNGGGQKEAIADRVAQIKNEIESTKSSYDKEKLQERLAKLSGGVAVLYVGANSEVEMKEKKDRVDDALCATRAAIEEGVVAGGGTTYIRAQEVLKDLKGDNADEQTGINIVVRAIEEPLRQIVANAGGEGSVVVNKVREGKGDFGYNARKDVYEDLRQAGIVDPAKVARVALENAASIAGLFLTTECVLTDKPEPQPAMPAAQPGMGGMM</sequence>
<evidence type="ECO:0000256" key="1">
    <source>
        <dbReference type="ARBA" id="ARBA00006607"/>
    </source>
</evidence>
<keyword evidence="3 6" id="KW-0067">ATP-binding</keyword>
<dbReference type="NCBIfam" id="NF009487">
    <property type="entry name" value="PRK12849.1"/>
    <property type="match status" value="1"/>
</dbReference>
<evidence type="ECO:0000256" key="4">
    <source>
        <dbReference type="ARBA" id="ARBA00023186"/>
    </source>
</evidence>
<comment type="similarity">
    <text evidence="1 6 7">Belongs to the chaperonin (HSP60) family.</text>
</comment>
<comment type="caution">
    <text evidence="6">Lacks conserved residue(s) required for the propagation of feature annotation.</text>
</comment>
<feature type="binding site" evidence="6">
    <location>
        <position position="495"/>
    </location>
    <ligand>
        <name>ATP</name>
        <dbReference type="ChEBI" id="CHEBI:30616"/>
    </ligand>
</feature>
<dbReference type="GO" id="GO:0005737">
    <property type="term" value="C:cytoplasm"/>
    <property type="evidence" value="ECO:0007669"/>
    <property type="project" value="UniProtKB-SubCell"/>
</dbReference>
<dbReference type="InterPro" id="IPR027413">
    <property type="entry name" value="GROEL-like_equatorial_sf"/>
</dbReference>
<dbReference type="InterPro" id="IPR001844">
    <property type="entry name" value="Cpn60/GroEL"/>
</dbReference>
<dbReference type="PANTHER" id="PTHR45633">
    <property type="entry name" value="60 KDA HEAT SHOCK PROTEIN, MITOCHONDRIAL"/>
    <property type="match status" value="1"/>
</dbReference>
<dbReference type="Pfam" id="PF00118">
    <property type="entry name" value="Cpn60_TCP1"/>
    <property type="match status" value="1"/>
</dbReference>
<dbReference type="PROSITE" id="PS00296">
    <property type="entry name" value="CHAPERONINS_CPN60"/>
    <property type="match status" value="1"/>
</dbReference>
<dbReference type="EC" id="5.6.1.7" evidence="6"/>
<dbReference type="GO" id="GO:0042026">
    <property type="term" value="P:protein refolding"/>
    <property type="evidence" value="ECO:0007669"/>
    <property type="project" value="UniProtKB-UniRule"/>
</dbReference>
<dbReference type="NCBIfam" id="NF009488">
    <property type="entry name" value="PRK12850.1"/>
    <property type="match status" value="1"/>
</dbReference>